<comment type="caution">
    <text evidence="1">The sequence shown here is derived from an EMBL/GenBank/DDBJ whole genome shotgun (WGS) entry which is preliminary data.</text>
</comment>
<gene>
    <name evidence="1" type="ORF">DDB_G0287941</name>
</gene>
<protein>
    <submittedName>
        <fullName evidence="1">Uncharacterized protein</fullName>
    </submittedName>
</protein>
<sequence length="89" mass="10402">MIIIIINILKIIQHLNHHTLHQVHQYKLYSLMKFDGPTRVLVLFYDLPKDDSSSELSQTGLKIVLIIFWLNKFPRTIRGSLHFGNSFQG</sequence>
<dbReference type="GeneID" id="8626367"/>
<dbReference type="RefSeq" id="XP_636973.1">
    <property type="nucleotide sequence ID" value="XM_631881.1"/>
</dbReference>
<dbReference type="EMBL" id="AAFI02000105">
    <property type="protein sequence ID" value="EAL63477.1"/>
    <property type="molecule type" value="Genomic_DNA"/>
</dbReference>
<evidence type="ECO:0000313" key="1">
    <source>
        <dbReference type="EMBL" id="EAL63477.1"/>
    </source>
</evidence>
<dbReference type="InParanoid" id="Q54JN9"/>
<organism evidence="1 2">
    <name type="scientific">Dictyostelium discoideum</name>
    <name type="common">Social amoeba</name>
    <dbReference type="NCBI Taxonomy" id="44689"/>
    <lineage>
        <taxon>Eukaryota</taxon>
        <taxon>Amoebozoa</taxon>
        <taxon>Evosea</taxon>
        <taxon>Eumycetozoa</taxon>
        <taxon>Dictyostelia</taxon>
        <taxon>Dictyosteliales</taxon>
        <taxon>Dictyosteliaceae</taxon>
        <taxon>Dictyostelium</taxon>
    </lineage>
</organism>
<dbReference type="HOGENOM" id="CLU_2459417_0_0_1"/>
<dbReference type="KEGG" id="ddi:DDB_G0287941"/>
<proteinExistence type="predicted"/>
<evidence type="ECO:0000313" key="2">
    <source>
        <dbReference type="Proteomes" id="UP000002195"/>
    </source>
</evidence>
<reference evidence="1 2" key="1">
    <citation type="journal article" date="2005" name="Nature">
        <title>The genome of the social amoeba Dictyostelium discoideum.</title>
        <authorList>
            <consortium name="The Dictyostelium discoideum Sequencing Consortium"/>
            <person name="Eichinger L."/>
            <person name="Pachebat J.A."/>
            <person name="Glockner G."/>
            <person name="Rajandream M.A."/>
            <person name="Sucgang R."/>
            <person name="Berriman M."/>
            <person name="Song J."/>
            <person name="Olsen R."/>
            <person name="Szafranski K."/>
            <person name="Xu Q."/>
            <person name="Tunggal B."/>
            <person name="Kummerfeld S."/>
            <person name="Madera M."/>
            <person name="Konfortov B.A."/>
            <person name="Rivero F."/>
            <person name="Bankier A.T."/>
            <person name="Lehmann R."/>
            <person name="Hamlin N."/>
            <person name="Davies R."/>
            <person name="Gaudet P."/>
            <person name="Fey P."/>
            <person name="Pilcher K."/>
            <person name="Chen G."/>
            <person name="Saunders D."/>
            <person name="Sodergren E."/>
            <person name="Davis P."/>
            <person name="Kerhornou A."/>
            <person name="Nie X."/>
            <person name="Hall N."/>
            <person name="Anjard C."/>
            <person name="Hemphill L."/>
            <person name="Bason N."/>
            <person name="Farbrother P."/>
            <person name="Desany B."/>
            <person name="Just E."/>
            <person name="Morio T."/>
            <person name="Rost R."/>
            <person name="Churcher C."/>
            <person name="Cooper J."/>
            <person name="Haydock S."/>
            <person name="van Driessche N."/>
            <person name="Cronin A."/>
            <person name="Goodhead I."/>
            <person name="Muzny D."/>
            <person name="Mourier T."/>
            <person name="Pain A."/>
            <person name="Lu M."/>
            <person name="Harper D."/>
            <person name="Lindsay R."/>
            <person name="Hauser H."/>
            <person name="James K."/>
            <person name="Quiles M."/>
            <person name="Madan Babu M."/>
            <person name="Saito T."/>
            <person name="Buchrieser C."/>
            <person name="Wardroper A."/>
            <person name="Felder M."/>
            <person name="Thangavelu M."/>
            <person name="Johnson D."/>
            <person name="Knights A."/>
            <person name="Loulseged H."/>
            <person name="Mungall K."/>
            <person name="Oliver K."/>
            <person name="Price C."/>
            <person name="Quail M.A."/>
            <person name="Urushihara H."/>
            <person name="Hernandez J."/>
            <person name="Rabbinowitsch E."/>
            <person name="Steffen D."/>
            <person name="Sanders M."/>
            <person name="Ma J."/>
            <person name="Kohara Y."/>
            <person name="Sharp S."/>
            <person name="Simmonds M."/>
            <person name="Spiegler S."/>
            <person name="Tivey A."/>
            <person name="Sugano S."/>
            <person name="White B."/>
            <person name="Walker D."/>
            <person name="Woodward J."/>
            <person name="Winckler T."/>
            <person name="Tanaka Y."/>
            <person name="Shaulsky G."/>
            <person name="Schleicher M."/>
            <person name="Weinstock G."/>
            <person name="Rosenthal A."/>
            <person name="Cox E.C."/>
            <person name="Chisholm R.L."/>
            <person name="Gibbs R."/>
            <person name="Loomis W.F."/>
            <person name="Platzer M."/>
            <person name="Kay R.R."/>
            <person name="Williams J."/>
            <person name="Dear P.H."/>
            <person name="Noegel A.A."/>
            <person name="Barrell B."/>
            <person name="Kuspa A."/>
        </authorList>
    </citation>
    <scope>NUCLEOTIDE SEQUENCE [LARGE SCALE GENOMIC DNA]</scope>
    <source>
        <strain evidence="1 2">AX4</strain>
    </source>
</reference>
<accession>Q54JN9</accession>
<name>Q54JN9_DICDI</name>
<dbReference type="PaxDb" id="44689-DDB0215937"/>
<dbReference type="VEuPathDB" id="AmoebaDB:DDB_G0287941"/>
<dbReference type="Proteomes" id="UP000002195">
    <property type="component" value="Unassembled WGS sequence"/>
</dbReference>
<keyword evidence="2" id="KW-1185">Reference proteome</keyword>
<dbReference type="AlphaFoldDB" id="Q54JN9"/>